<dbReference type="EMBL" id="LR593887">
    <property type="protein sequence ID" value="VTS07382.1"/>
    <property type="molecule type" value="Genomic_DNA"/>
</dbReference>
<evidence type="ECO:0000313" key="1">
    <source>
        <dbReference type="EMBL" id="VIP05012.1"/>
    </source>
</evidence>
<name>A0A6C2YVX2_9BACT</name>
<reference evidence="1" key="1">
    <citation type="submission" date="2019-04" db="EMBL/GenBank/DDBJ databases">
        <authorList>
            <consortium name="Science for Life Laboratories"/>
        </authorList>
    </citation>
    <scope>NUCLEOTIDE SEQUENCE</scope>
    <source>
        <strain evidence="1">MBLW1</strain>
    </source>
</reference>
<dbReference type="Proteomes" id="UP000464378">
    <property type="component" value="Chromosome"/>
</dbReference>
<keyword evidence="2" id="KW-1185">Reference proteome</keyword>
<sequence>MATEVRGLKRCNSRNFSDRVARIIATWTQDTLN</sequence>
<evidence type="ECO:0000313" key="2">
    <source>
        <dbReference type="Proteomes" id="UP000464378"/>
    </source>
</evidence>
<dbReference type="InParanoid" id="A0A6C2YVX2"/>
<protein>
    <submittedName>
        <fullName evidence="1">Uncharacterized protein</fullName>
    </submittedName>
</protein>
<gene>
    <name evidence="1" type="ORF">GMBLW1_41810</name>
</gene>
<dbReference type="AlphaFoldDB" id="A0A6C2YVX2"/>
<dbReference type="KEGG" id="tim:GMBLW1_41810"/>
<organism evidence="1">
    <name type="scientific">Tuwongella immobilis</name>
    <dbReference type="NCBI Taxonomy" id="692036"/>
    <lineage>
        <taxon>Bacteria</taxon>
        <taxon>Pseudomonadati</taxon>
        <taxon>Planctomycetota</taxon>
        <taxon>Planctomycetia</taxon>
        <taxon>Gemmatales</taxon>
        <taxon>Gemmataceae</taxon>
        <taxon>Tuwongella</taxon>
    </lineage>
</organism>
<dbReference type="EMBL" id="LR586016">
    <property type="protein sequence ID" value="VIP05012.1"/>
    <property type="molecule type" value="Genomic_DNA"/>
</dbReference>
<proteinExistence type="predicted"/>
<accession>A0A6C2YVX2</accession>